<dbReference type="InterPro" id="IPR036866">
    <property type="entry name" value="RibonucZ/Hydroxyglut_hydro"/>
</dbReference>
<organism evidence="3 4">
    <name type="scientific">Stieleria varia</name>
    <dbReference type="NCBI Taxonomy" id="2528005"/>
    <lineage>
        <taxon>Bacteria</taxon>
        <taxon>Pseudomonadati</taxon>
        <taxon>Planctomycetota</taxon>
        <taxon>Planctomycetia</taxon>
        <taxon>Pirellulales</taxon>
        <taxon>Pirellulaceae</taxon>
        <taxon>Stieleria</taxon>
    </lineage>
</organism>
<evidence type="ECO:0000313" key="3">
    <source>
        <dbReference type="EMBL" id="TWU02586.1"/>
    </source>
</evidence>
<dbReference type="InterPro" id="IPR001279">
    <property type="entry name" value="Metallo-B-lactamas"/>
</dbReference>
<dbReference type="Proteomes" id="UP000320176">
    <property type="component" value="Unassembled WGS sequence"/>
</dbReference>
<sequence length="261" mass="29046">MELHCLGTAGYHPNETRHTSCYFLPADGIVLDAGSGFFRLPELIQTDSLDVLLSHCHLDHVFGLTFLLDVLYQRPVQNVRIWGESEKLAAVREHLFSELVFPVPLAAHWHPIDETPQFHVGEVMVSWRAQDHPGGSVGYRLDWPGEPVRDPGKEPSSGPRRMLYLTDTVGATDAEFVSWASGADLMLHECNFRDSSQELAKKTGHSFASRVGEVARLTRPKKLLVGHVNPLDPTPETMLGEIASGFAGEIEMAHDKRCVKF</sequence>
<evidence type="ECO:0000259" key="2">
    <source>
        <dbReference type="Pfam" id="PF12706"/>
    </source>
</evidence>
<dbReference type="PANTHER" id="PTHR46018:SF2">
    <property type="entry name" value="ZINC PHOSPHODIESTERASE ELAC PROTEIN 1"/>
    <property type="match status" value="1"/>
</dbReference>
<reference evidence="3 4" key="1">
    <citation type="submission" date="2019-02" db="EMBL/GenBank/DDBJ databases">
        <title>Deep-cultivation of Planctomycetes and their phenomic and genomic characterization uncovers novel biology.</title>
        <authorList>
            <person name="Wiegand S."/>
            <person name="Jogler M."/>
            <person name="Boedeker C."/>
            <person name="Pinto D."/>
            <person name="Vollmers J."/>
            <person name="Rivas-Marin E."/>
            <person name="Kohn T."/>
            <person name="Peeters S.H."/>
            <person name="Heuer A."/>
            <person name="Rast P."/>
            <person name="Oberbeckmann S."/>
            <person name="Bunk B."/>
            <person name="Jeske O."/>
            <person name="Meyerdierks A."/>
            <person name="Storesund J.E."/>
            <person name="Kallscheuer N."/>
            <person name="Luecker S."/>
            <person name="Lage O.M."/>
            <person name="Pohl T."/>
            <person name="Merkel B.J."/>
            <person name="Hornburger P."/>
            <person name="Mueller R.-W."/>
            <person name="Bruemmer F."/>
            <person name="Labrenz M."/>
            <person name="Spormann A.M."/>
            <person name="Op Den Camp H."/>
            <person name="Overmann J."/>
            <person name="Amann R."/>
            <person name="Jetten M.S.M."/>
            <person name="Mascher T."/>
            <person name="Medema M.H."/>
            <person name="Devos D.P."/>
            <person name="Kaster A.-K."/>
            <person name="Ovreas L."/>
            <person name="Rohde M."/>
            <person name="Galperin M.Y."/>
            <person name="Jogler C."/>
        </authorList>
    </citation>
    <scope>NUCLEOTIDE SEQUENCE [LARGE SCALE GENOMIC DNA]</scope>
    <source>
        <strain evidence="3 4">Pla52n</strain>
    </source>
</reference>
<name>A0A5C6AU61_9BACT</name>
<dbReference type="RefSeq" id="WP_231742073.1">
    <property type="nucleotide sequence ID" value="NZ_CP151726.1"/>
</dbReference>
<evidence type="ECO:0000256" key="1">
    <source>
        <dbReference type="SAM" id="MobiDB-lite"/>
    </source>
</evidence>
<dbReference type="GO" id="GO:0042781">
    <property type="term" value="F:3'-tRNA processing endoribonuclease activity"/>
    <property type="evidence" value="ECO:0007669"/>
    <property type="project" value="TreeGrafter"/>
</dbReference>
<dbReference type="Pfam" id="PF12706">
    <property type="entry name" value="Lactamase_B_2"/>
    <property type="match status" value="1"/>
</dbReference>
<dbReference type="Gene3D" id="3.60.15.10">
    <property type="entry name" value="Ribonuclease Z/Hydroxyacylglutathione hydrolase-like"/>
    <property type="match status" value="1"/>
</dbReference>
<keyword evidence="4" id="KW-1185">Reference proteome</keyword>
<dbReference type="AlphaFoldDB" id="A0A5C6AU61"/>
<dbReference type="EMBL" id="SJPN01000004">
    <property type="protein sequence ID" value="TWU02586.1"/>
    <property type="molecule type" value="Genomic_DNA"/>
</dbReference>
<gene>
    <name evidence="3" type="ORF">Pla52n_36410</name>
</gene>
<dbReference type="SUPFAM" id="SSF56281">
    <property type="entry name" value="Metallo-hydrolase/oxidoreductase"/>
    <property type="match status" value="1"/>
</dbReference>
<protein>
    <submittedName>
        <fullName evidence="3">Ribonuclease Z</fullName>
    </submittedName>
</protein>
<feature type="domain" description="Metallo-beta-lactamase" evidence="2">
    <location>
        <begin position="29"/>
        <end position="227"/>
    </location>
</feature>
<evidence type="ECO:0000313" key="4">
    <source>
        <dbReference type="Proteomes" id="UP000320176"/>
    </source>
</evidence>
<feature type="region of interest" description="Disordered" evidence="1">
    <location>
        <begin position="140"/>
        <end position="159"/>
    </location>
</feature>
<accession>A0A5C6AU61</accession>
<dbReference type="PANTHER" id="PTHR46018">
    <property type="entry name" value="ZINC PHOSPHODIESTERASE ELAC PROTEIN 1"/>
    <property type="match status" value="1"/>
</dbReference>
<proteinExistence type="predicted"/>
<comment type="caution">
    <text evidence="3">The sequence shown here is derived from an EMBL/GenBank/DDBJ whole genome shotgun (WGS) entry which is preliminary data.</text>
</comment>